<dbReference type="CDD" id="cd23509">
    <property type="entry name" value="Gnk2-like"/>
    <property type="match status" value="2"/>
</dbReference>
<dbReference type="GO" id="GO:0006950">
    <property type="term" value="P:response to stress"/>
    <property type="evidence" value="ECO:0007669"/>
    <property type="project" value="UniProtKB-ARBA"/>
</dbReference>
<feature type="binding site" evidence="16">
    <location>
        <position position="418"/>
    </location>
    <ligand>
        <name>ATP</name>
        <dbReference type="ChEBI" id="CHEBI:30616"/>
    </ligand>
</feature>
<evidence type="ECO:0000256" key="6">
    <source>
        <dbReference type="ARBA" id="ARBA00022737"/>
    </source>
</evidence>
<evidence type="ECO:0000256" key="9">
    <source>
        <dbReference type="ARBA" id="ARBA00022840"/>
    </source>
</evidence>
<dbReference type="InterPro" id="IPR000719">
    <property type="entry name" value="Prot_kinase_dom"/>
</dbReference>
<keyword evidence="8" id="KW-0418">Kinase</keyword>
<evidence type="ECO:0000256" key="12">
    <source>
        <dbReference type="ARBA" id="ARBA00023170"/>
    </source>
</evidence>
<keyword evidence="10 18" id="KW-1133">Transmembrane helix</keyword>
<keyword evidence="7 16" id="KW-0547">Nucleotide-binding</keyword>
<feature type="compositionally biased region" description="Basic and acidic residues" evidence="17">
    <location>
        <begin position="279"/>
        <end position="290"/>
    </location>
</feature>
<keyword evidence="9 16" id="KW-0067">ATP-binding</keyword>
<dbReference type="CDD" id="cd14066">
    <property type="entry name" value="STKc_IRAK"/>
    <property type="match status" value="1"/>
</dbReference>
<sequence length="726" mass="80541">MPKLTENHLFQLSIISILLIKTTGTDFLHYSCDTDGNYTTNSTYRRNLDITLSTLPATTNGFGFFNSSTGRGTNRVNSAALCRGDLEPALCRSCLNDSVVRLREVCPNQKGAVGYYDDCWLKYTNKIILGNTGEDDGVFLRNTQNASDPDGFSRATRLLLNELRDDAAAGGPATINGLVQCTPDLSGPKCSDCLDNAIRGFFVQFGGHIGGRILQTACNFRYEVYRFFNGSTLVVSPPPISAATPPVSSATEGPPSHPDGTMPPSLSSGRNPRRYYSRTTEKAENEGEKEVGVRLDDRRVCWVAGARLLQSPTLDHVSTGKGSNRTVVIVVVTVTISVIMIITSISIILRLRKKKQMPQTINNESETMDIGSVVSLQYNFNLVKTATNDFSEENKLGVGGFGVVYKGKLGDDQEIAVKRLAKDSGQGDQEFMNEVLLVAKLQHRNLVRLLGFSIEGSERLLIYEFMPNASLDQFIFDPTKRALLDWEKRYKIIKGIAKGLLYLHQDSRLRIIHRDLKASNILLDAELNAKIADFGMARLFKPEETQGDTNRIVGTYGYMSPEYAMHGQFSVKSDVFSYGVLVLEMITGQKNRCFQNEEVMEDLLSFAWKSWWNKTTLKMIDPILKTGSHSLHNIIRSIHIALLCVQENAVDRPTMASVVLMLNSFSVTLPTPSEPAFFMSSTTHPEMPLLYDYSSTTSSSALGKYKESRSSQFSINDVSISEIVPR</sequence>
<evidence type="ECO:0000256" key="8">
    <source>
        <dbReference type="ARBA" id="ARBA00022777"/>
    </source>
</evidence>
<dbReference type="Pfam" id="PF07714">
    <property type="entry name" value="PK_Tyr_Ser-Thr"/>
    <property type="match status" value="1"/>
</dbReference>
<evidence type="ECO:0000259" key="20">
    <source>
        <dbReference type="PROSITE" id="PS50011"/>
    </source>
</evidence>
<comment type="catalytic activity">
    <reaction evidence="14">
        <text>L-seryl-[protein] + ATP = O-phospho-L-seryl-[protein] + ADP + H(+)</text>
        <dbReference type="Rhea" id="RHEA:17989"/>
        <dbReference type="Rhea" id="RHEA-COMP:9863"/>
        <dbReference type="Rhea" id="RHEA-COMP:11604"/>
        <dbReference type="ChEBI" id="CHEBI:15378"/>
        <dbReference type="ChEBI" id="CHEBI:29999"/>
        <dbReference type="ChEBI" id="CHEBI:30616"/>
        <dbReference type="ChEBI" id="CHEBI:83421"/>
        <dbReference type="ChEBI" id="CHEBI:456216"/>
    </reaction>
</comment>
<keyword evidence="5 19" id="KW-0732">Signal</keyword>
<keyword evidence="2" id="KW-0723">Serine/threonine-protein kinase</keyword>
<dbReference type="FunFam" id="1.10.510.10:FF:000129">
    <property type="entry name" value="cysteine-rich receptor-like protein kinase 10"/>
    <property type="match status" value="1"/>
</dbReference>
<dbReference type="InterPro" id="IPR017441">
    <property type="entry name" value="Protein_kinase_ATP_BS"/>
</dbReference>
<dbReference type="PANTHER" id="PTHR27002">
    <property type="entry name" value="RECEPTOR-LIKE SERINE/THREONINE-PROTEIN KINASE SD1-8"/>
    <property type="match status" value="1"/>
</dbReference>
<feature type="signal peptide" evidence="19">
    <location>
        <begin position="1"/>
        <end position="24"/>
    </location>
</feature>
<dbReference type="AlphaFoldDB" id="A0AAP0CTU1"/>
<dbReference type="PANTHER" id="PTHR27002:SF1073">
    <property type="entry name" value="CYSTEINE-RICH RECEPTOR-LIKE PROTEIN KINASE 29"/>
    <property type="match status" value="1"/>
</dbReference>
<reference evidence="22 23" key="1">
    <citation type="submission" date="2024-04" db="EMBL/GenBank/DDBJ databases">
        <title>The reference genome of an endangered Asteraceae, Deinandra increscens subsp. villosa, native to the Central Coast of California.</title>
        <authorList>
            <person name="Guilliams M."/>
            <person name="Hasenstab-Lehman K."/>
            <person name="Meyer R."/>
            <person name="Mcevoy S."/>
        </authorList>
    </citation>
    <scope>NUCLEOTIDE SEQUENCE [LARGE SCALE GENOMIC DNA]</scope>
    <source>
        <tissue evidence="22">Leaf</tissue>
    </source>
</reference>
<feature type="domain" description="Gnk2-homologous" evidence="21">
    <location>
        <begin position="26"/>
        <end position="128"/>
    </location>
</feature>
<evidence type="ECO:0000256" key="15">
    <source>
        <dbReference type="ARBA" id="ARBA00047951"/>
    </source>
</evidence>
<keyword evidence="23" id="KW-1185">Reference proteome</keyword>
<evidence type="ECO:0000256" key="17">
    <source>
        <dbReference type="SAM" id="MobiDB-lite"/>
    </source>
</evidence>
<evidence type="ECO:0000313" key="22">
    <source>
        <dbReference type="EMBL" id="KAK9062794.1"/>
    </source>
</evidence>
<dbReference type="SMART" id="SM00220">
    <property type="entry name" value="S_TKc"/>
    <property type="match status" value="1"/>
</dbReference>
<dbReference type="FunFam" id="3.30.200.20:FF:000142">
    <property type="entry name" value="Cysteine-rich receptor-like protein kinase 10"/>
    <property type="match status" value="1"/>
</dbReference>
<evidence type="ECO:0000256" key="1">
    <source>
        <dbReference type="ARBA" id="ARBA00004167"/>
    </source>
</evidence>
<dbReference type="InterPro" id="IPR038408">
    <property type="entry name" value="GNK2_sf"/>
</dbReference>
<dbReference type="GO" id="GO:0004674">
    <property type="term" value="F:protein serine/threonine kinase activity"/>
    <property type="evidence" value="ECO:0007669"/>
    <property type="project" value="UniProtKB-KW"/>
</dbReference>
<comment type="caution">
    <text evidence="22">The sequence shown here is derived from an EMBL/GenBank/DDBJ whole genome shotgun (WGS) entry which is preliminary data.</text>
</comment>
<dbReference type="SUPFAM" id="SSF56112">
    <property type="entry name" value="Protein kinase-like (PK-like)"/>
    <property type="match status" value="1"/>
</dbReference>
<evidence type="ECO:0000256" key="2">
    <source>
        <dbReference type="ARBA" id="ARBA00022527"/>
    </source>
</evidence>
<dbReference type="PROSITE" id="PS51473">
    <property type="entry name" value="GNK2"/>
    <property type="match status" value="2"/>
</dbReference>
<dbReference type="InterPro" id="IPR008271">
    <property type="entry name" value="Ser/Thr_kinase_AS"/>
</dbReference>
<evidence type="ECO:0000256" key="16">
    <source>
        <dbReference type="PROSITE-ProRule" id="PRU10141"/>
    </source>
</evidence>
<comment type="subcellular location">
    <subcellularLocation>
        <location evidence="1">Membrane</location>
        <topology evidence="1">Single-pass membrane protein</topology>
    </subcellularLocation>
</comment>
<name>A0AAP0CTU1_9ASTR</name>
<evidence type="ECO:0000256" key="5">
    <source>
        <dbReference type="ARBA" id="ARBA00022729"/>
    </source>
</evidence>
<feature type="domain" description="Gnk2-homologous" evidence="21">
    <location>
        <begin position="130"/>
        <end position="227"/>
    </location>
</feature>
<evidence type="ECO:0000259" key="21">
    <source>
        <dbReference type="PROSITE" id="PS51473"/>
    </source>
</evidence>
<feature type="region of interest" description="Disordered" evidence="17">
    <location>
        <begin position="241"/>
        <end position="290"/>
    </location>
</feature>
<protein>
    <submittedName>
        <fullName evidence="22">Uncharacterized protein</fullName>
    </submittedName>
</protein>
<dbReference type="PROSITE" id="PS00108">
    <property type="entry name" value="PROTEIN_KINASE_ST"/>
    <property type="match status" value="1"/>
</dbReference>
<dbReference type="Gene3D" id="3.30.200.20">
    <property type="entry name" value="Phosphorylase Kinase, domain 1"/>
    <property type="match status" value="1"/>
</dbReference>
<gene>
    <name evidence="22" type="ORF">SSX86_019984</name>
</gene>
<feature type="chain" id="PRO_5042897331" evidence="19">
    <location>
        <begin position="25"/>
        <end position="726"/>
    </location>
</feature>
<dbReference type="InterPro" id="IPR001245">
    <property type="entry name" value="Ser-Thr/Tyr_kinase_cat_dom"/>
</dbReference>
<dbReference type="Gene3D" id="1.10.510.10">
    <property type="entry name" value="Transferase(Phosphotransferase) domain 1"/>
    <property type="match status" value="1"/>
</dbReference>
<dbReference type="Pfam" id="PF01657">
    <property type="entry name" value="Stress-antifung"/>
    <property type="match status" value="2"/>
</dbReference>
<dbReference type="GO" id="GO:0005886">
    <property type="term" value="C:plasma membrane"/>
    <property type="evidence" value="ECO:0007669"/>
    <property type="project" value="TreeGrafter"/>
</dbReference>
<dbReference type="EMBL" id="JBCNJP010000019">
    <property type="protein sequence ID" value="KAK9062794.1"/>
    <property type="molecule type" value="Genomic_DNA"/>
</dbReference>
<accession>A0AAP0CTU1</accession>
<organism evidence="22 23">
    <name type="scientific">Deinandra increscens subsp. villosa</name>
    <dbReference type="NCBI Taxonomy" id="3103831"/>
    <lineage>
        <taxon>Eukaryota</taxon>
        <taxon>Viridiplantae</taxon>
        <taxon>Streptophyta</taxon>
        <taxon>Embryophyta</taxon>
        <taxon>Tracheophyta</taxon>
        <taxon>Spermatophyta</taxon>
        <taxon>Magnoliopsida</taxon>
        <taxon>eudicotyledons</taxon>
        <taxon>Gunneridae</taxon>
        <taxon>Pentapetalae</taxon>
        <taxon>asterids</taxon>
        <taxon>campanulids</taxon>
        <taxon>Asterales</taxon>
        <taxon>Asteraceae</taxon>
        <taxon>Asteroideae</taxon>
        <taxon>Heliantheae alliance</taxon>
        <taxon>Madieae</taxon>
        <taxon>Madiinae</taxon>
        <taxon>Deinandra</taxon>
    </lineage>
</organism>
<keyword evidence="12" id="KW-0675">Receptor</keyword>
<dbReference type="Gene3D" id="3.30.430.20">
    <property type="entry name" value="Gnk2 domain, C-X8-C-X2-C motif"/>
    <property type="match status" value="2"/>
</dbReference>
<proteinExistence type="predicted"/>
<evidence type="ECO:0000256" key="18">
    <source>
        <dbReference type="SAM" id="Phobius"/>
    </source>
</evidence>
<evidence type="ECO:0000256" key="11">
    <source>
        <dbReference type="ARBA" id="ARBA00023136"/>
    </source>
</evidence>
<keyword evidence="13" id="KW-0325">Glycoprotein</keyword>
<keyword evidence="3" id="KW-0808">Transferase</keyword>
<evidence type="ECO:0000256" key="7">
    <source>
        <dbReference type="ARBA" id="ARBA00022741"/>
    </source>
</evidence>
<comment type="catalytic activity">
    <reaction evidence="15">
        <text>L-threonyl-[protein] + ATP = O-phospho-L-threonyl-[protein] + ADP + H(+)</text>
        <dbReference type="Rhea" id="RHEA:46608"/>
        <dbReference type="Rhea" id="RHEA-COMP:11060"/>
        <dbReference type="Rhea" id="RHEA-COMP:11605"/>
        <dbReference type="ChEBI" id="CHEBI:15378"/>
        <dbReference type="ChEBI" id="CHEBI:30013"/>
        <dbReference type="ChEBI" id="CHEBI:30616"/>
        <dbReference type="ChEBI" id="CHEBI:61977"/>
        <dbReference type="ChEBI" id="CHEBI:456216"/>
    </reaction>
</comment>
<keyword evidence="11 18" id="KW-0472">Membrane</keyword>
<evidence type="ECO:0000313" key="23">
    <source>
        <dbReference type="Proteomes" id="UP001408789"/>
    </source>
</evidence>
<evidence type="ECO:0000256" key="4">
    <source>
        <dbReference type="ARBA" id="ARBA00022692"/>
    </source>
</evidence>
<evidence type="ECO:0000256" key="19">
    <source>
        <dbReference type="SAM" id="SignalP"/>
    </source>
</evidence>
<feature type="domain" description="Protein kinase" evidence="20">
    <location>
        <begin position="390"/>
        <end position="666"/>
    </location>
</feature>
<dbReference type="GO" id="GO:0005524">
    <property type="term" value="F:ATP binding"/>
    <property type="evidence" value="ECO:0007669"/>
    <property type="project" value="UniProtKB-UniRule"/>
</dbReference>
<keyword evidence="6" id="KW-0677">Repeat</keyword>
<evidence type="ECO:0000256" key="10">
    <source>
        <dbReference type="ARBA" id="ARBA00022989"/>
    </source>
</evidence>
<dbReference type="PROSITE" id="PS00107">
    <property type="entry name" value="PROTEIN_KINASE_ATP"/>
    <property type="match status" value="1"/>
</dbReference>
<evidence type="ECO:0000256" key="3">
    <source>
        <dbReference type="ARBA" id="ARBA00022679"/>
    </source>
</evidence>
<dbReference type="PROSITE" id="PS50011">
    <property type="entry name" value="PROTEIN_KINASE_DOM"/>
    <property type="match status" value="1"/>
</dbReference>
<evidence type="ECO:0000256" key="14">
    <source>
        <dbReference type="ARBA" id="ARBA00047558"/>
    </source>
</evidence>
<keyword evidence="4 18" id="KW-0812">Transmembrane</keyword>
<dbReference type="Proteomes" id="UP001408789">
    <property type="component" value="Unassembled WGS sequence"/>
</dbReference>
<evidence type="ECO:0000256" key="13">
    <source>
        <dbReference type="ARBA" id="ARBA00023180"/>
    </source>
</evidence>
<dbReference type="InterPro" id="IPR011009">
    <property type="entry name" value="Kinase-like_dom_sf"/>
</dbReference>
<dbReference type="InterPro" id="IPR002902">
    <property type="entry name" value="GNK2"/>
</dbReference>
<feature type="transmembrane region" description="Helical" evidence="18">
    <location>
        <begin position="327"/>
        <end position="349"/>
    </location>
</feature>